<organism evidence="1 2">
    <name type="scientific">Escherichia coli O25b:H4</name>
    <dbReference type="NCBI Taxonomy" id="941280"/>
    <lineage>
        <taxon>Bacteria</taxon>
        <taxon>Pseudomonadati</taxon>
        <taxon>Pseudomonadota</taxon>
        <taxon>Gammaproteobacteria</taxon>
        <taxon>Enterobacterales</taxon>
        <taxon>Enterobacteriaceae</taxon>
        <taxon>Escherichia</taxon>
    </lineage>
</organism>
<dbReference type="Proteomes" id="UP000183316">
    <property type="component" value="Chromosome"/>
</dbReference>
<dbReference type="PATRIC" id="fig|941280.3.peg.4509"/>
<protein>
    <submittedName>
        <fullName evidence="1">Uncharacterized protein</fullName>
    </submittedName>
</protein>
<dbReference type="EMBL" id="CP015085">
    <property type="protein sequence ID" value="ANK05800.1"/>
    <property type="molecule type" value="Genomic_DNA"/>
</dbReference>
<sequence>MPLVRWVQWSELRANYRQKCVMCATLVDVTILLTTLPARKVSPLVH</sequence>
<accession>A0A192CIR4</accession>
<reference evidence="1 2" key="1">
    <citation type="submission" date="2016-03" db="EMBL/GenBank/DDBJ databases">
        <title>Genome Sequence and Comparative Pathogenic Determinants of Uropathogenic Escherichia coli O25b:H4, a Clinical Isolate from Saudi Arabia.</title>
        <authorList>
            <person name="Alyamani E.A.J."/>
            <person name="Khiyami M.A."/>
            <person name="Booq R.Y."/>
            <person name="Bahwerth F.S."/>
            <person name="Vaisvil B."/>
            <person name="Schmitt D.P."/>
            <person name="Kapatral V."/>
        </authorList>
    </citation>
    <scope>NUCLEOTIDE SEQUENCE [LARGE SCALE GENOMIC DNA]</scope>
    <source>
        <strain evidence="1 2">O25b:H4</strain>
    </source>
</reference>
<dbReference type="AlphaFoldDB" id="A0A192CIR4"/>
<evidence type="ECO:0000313" key="2">
    <source>
        <dbReference type="Proteomes" id="UP000183316"/>
    </source>
</evidence>
<evidence type="ECO:0000313" key="1">
    <source>
        <dbReference type="EMBL" id="ANK05800.1"/>
    </source>
</evidence>
<proteinExistence type="predicted"/>
<name>A0A192CIR4_ECO25</name>
<gene>
    <name evidence="1" type="ORF">WLH_04539</name>
</gene>